<evidence type="ECO:0000259" key="1">
    <source>
        <dbReference type="PROSITE" id="PS50097"/>
    </source>
</evidence>
<evidence type="ECO:0000313" key="3">
    <source>
        <dbReference type="Proteomes" id="UP000184255"/>
    </source>
</evidence>
<dbReference type="PANTHER" id="PTHR47843">
    <property type="entry name" value="BTB DOMAIN-CONTAINING PROTEIN-RELATED"/>
    <property type="match status" value="1"/>
</dbReference>
<name>A0A1L7TH91_FUSMA</name>
<dbReference type="PROSITE" id="PS50097">
    <property type="entry name" value="BTB"/>
    <property type="match status" value="1"/>
</dbReference>
<dbReference type="EMBL" id="FCQH01000007">
    <property type="protein sequence ID" value="CVK94995.1"/>
    <property type="molecule type" value="Genomic_DNA"/>
</dbReference>
<reference evidence="3" key="1">
    <citation type="journal article" date="2016" name="Genome Biol. Evol.">
        <title>Comparative 'omics' of the Fusarium fujikuroi species complex highlights differences in genetic potential and metabolite synthesis.</title>
        <authorList>
            <person name="Niehaus E.-M."/>
            <person name="Muensterkoetter M."/>
            <person name="Proctor R.H."/>
            <person name="Brown D.W."/>
            <person name="Sharon A."/>
            <person name="Idan Y."/>
            <person name="Oren-Young L."/>
            <person name="Sieber C.M."/>
            <person name="Novak O."/>
            <person name="Pencik A."/>
            <person name="Tarkowska D."/>
            <person name="Hromadova K."/>
            <person name="Freeman S."/>
            <person name="Maymon M."/>
            <person name="Elazar M."/>
            <person name="Youssef S.A."/>
            <person name="El-Shabrawy E.S.M."/>
            <person name="Shalaby A.B.A."/>
            <person name="Houterman P."/>
            <person name="Brock N.L."/>
            <person name="Burkhardt I."/>
            <person name="Tsavkelova E.A."/>
            <person name="Dickschat J.S."/>
            <person name="Galuszka P."/>
            <person name="Gueldener U."/>
            <person name="Tudzynski B."/>
        </authorList>
    </citation>
    <scope>NUCLEOTIDE SEQUENCE [LARGE SCALE GENOMIC DNA]</scope>
    <source>
        <strain evidence="3">MRC7560</strain>
    </source>
</reference>
<organism evidence="2 3">
    <name type="scientific">Fusarium mangiferae</name>
    <name type="common">Mango malformation disease fungus</name>
    <dbReference type="NCBI Taxonomy" id="192010"/>
    <lineage>
        <taxon>Eukaryota</taxon>
        <taxon>Fungi</taxon>
        <taxon>Dikarya</taxon>
        <taxon>Ascomycota</taxon>
        <taxon>Pezizomycotina</taxon>
        <taxon>Sordariomycetes</taxon>
        <taxon>Hypocreomycetidae</taxon>
        <taxon>Hypocreales</taxon>
        <taxon>Nectriaceae</taxon>
        <taxon>Fusarium</taxon>
        <taxon>Fusarium fujikuroi species complex</taxon>
    </lineage>
</organism>
<proteinExistence type="predicted"/>
<dbReference type="AlphaFoldDB" id="A0A1L7TH91"/>
<dbReference type="Gene3D" id="3.30.710.10">
    <property type="entry name" value="Potassium Channel Kv1.1, Chain A"/>
    <property type="match status" value="1"/>
</dbReference>
<dbReference type="Proteomes" id="UP000184255">
    <property type="component" value="Unassembled WGS sequence"/>
</dbReference>
<gene>
    <name evidence="2" type="ORF">FMAN_13249</name>
</gene>
<dbReference type="CDD" id="cd18186">
    <property type="entry name" value="BTB_POZ_ZBTB_KLHL-like"/>
    <property type="match status" value="1"/>
</dbReference>
<dbReference type="SUPFAM" id="SSF54695">
    <property type="entry name" value="POZ domain"/>
    <property type="match status" value="1"/>
</dbReference>
<dbReference type="PANTHER" id="PTHR47843:SF5">
    <property type="entry name" value="BTB_POZ DOMAIN PROTEIN"/>
    <property type="match status" value="1"/>
</dbReference>
<evidence type="ECO:0000313" key="2">
    <source>
        <dbReference type="EMBL" id="CVK94995.1"/>
    </source>
</evidence>
<dbReference type="VEuPathDB" id="FungiDB:FMAN_13249"/>
<dbReference type="SMART" id="SM00225">
    <property type="entry name" value="BTB"/>
    <property type="match status" value="1"/>
</dbReference>
<dbReference type="RefSeq" id="XP_041683132.1">
    <property type="nucleotide sequence ID" value="XM_041832694.1"/>
</dbReference>
<dbReference type="InterPro" id="IPR011333">
    <property type="entry name" value="SKP1/BTB/POZ_sf"/>
</dbReference>
<dbReference type="GeneID" id="65092498"/>
<dbReference type="Pfam" id="PF00651">
    <property type="entry name" value="BTB"/>
    <property type="match status" value="1"/>
</dbReference>
<protein>
    <recommendedName>
        <fullName evidence="1">BTB domain-containing protein</fullName>
    </recommendedName>
</protein>
<accession>A0A1L7TH91</accession>
<sequence length="267" mass="30307">MPRNKNEKRSAVPSPSFPSSFLDLHQLFRPGYIRVKLSPSTEMQSPPHEEFGACLKKYFNNTSLSDAVIKCGGRCFAVHSLILFCHSEYFKKQLDGPWKESSERVIEIMDFDPAVVKAMTLFLYCFDYESPADSSAMMFHAKVYQIADKYDIEALKRLAAMKYRTSVEAGWEMDCFPEAIELAYTTTPPGDRGLRDIAVEIIFKRLGKLMTQDTFCGKMRDNPEIAADIIRFTNRTTARVAIPVTPLGDLRLGDNNYPDGLGWFGYC</sequence>
<feature type="domain" description="BTB" evidence="1">
    <location>
        <begin position="65"/>
        <end position="132"/>
    </location>
</feature>
<dbReference type="InterPro" id="IPR000210">
    <property type="entry name" value="BTB/POZ_dom"/>
</dbReference>
<comment type="caution">
    <text evidence="2">The sequence shown here is derived from an EMBL/GenBank/DDBJ whole genome shotgun (WGS) entry which is preliminary data.</text>
</comment>
<keyword evidence="3" id="KW-1185">Reference proteome</keyword>